<dbReference type="Gene3D" id="3.20.20.100">
    <property type="entry name" value="NADP-dependent oxidoreductase domain"/>
    <property type="match status" value="1"/>
</dbReference>
<dbReference type="AlphaFoldDB" id="A0A1G6MW19"/>
<protein>
    <submittedName>
        <fullName evidence="5">4Fe-4S dicluster domain-containing protein</fullName>
    </submittedName>
</protein>
<dbReference type="PROSITE" id="PS51379">
    <property type="entry name" value="4FE4S_FER_2"/>
    <property type="match status" value="1"/>
</dbReference>
<dbReference type="GO" id="GO:0051536">
    <property type="term" value="F:iron-sulfur cluster binding"/>
    <property type="evidence" value="ECO:0007669"/>
    <property type="project" value="UniProtKB-KW"/>
</dbReference>
<keyword evidence="2" id="KW-0408">Iron</keyword>
<organism evidence="5 6">
    <name type="scientific">Succiniclasticum ruminis</name>
    <dbReference type="NCBI Taxonomy" id="40841"/>
    <lineage>
        <taxon>Bacteria</taxon>
        <taxon>Bacillati</taxon>
        <taxon>Bacillota</taxon>
        <taxon>Negativicutes</taxon>
        <taxon>Acidaminococcales</taxon>
        <taxon>Acidaminococcaceae</taxon>
        <taxon>Succiniclasticum</taxon>
    </lineage>
</organism>
<dbReference type="InterPro" id="IPR036812">
    <property type="entry name" value="NAD(P)_OxRdtase_dom_sf"/>
</dbReference>
<name>A0A1G6MW19_9FIRM</name>
<dbReference type="SUPFAM" id="SSF54862">
    <property type="entry name" value="4Fe-4S ferredoxins"/>
    <property type="match status" value="1"/>
</dbReference>
<dbReference type="SUPFAM" id="SSF51430">
    <property type="entry name" value="NAD(P)-linked oxidoreductase"/>
    <property type="match status" value="1"/>
</dbReference>
<dbReference type="Pfam" id="PF00248">
    <property type="entry name" value="Aldo_ket_red"/>
    <property type="match status" value="1"/>
</dbReference>
<evidence type="ECO:0000256" key="3">
    <source>
        <dbReference type="ARBA" id="ARBA00023014"/>
    </source>
</evidence>
<gene>
    <name evidence="5" type="ORF">SAMN04487864_1111</name>
</gene>
<evidence type="ECO:0000256" key="2">
    <source>
        <dbReference type="ARBA" id="ARBA00023004"/>
    </source>
</evidence>
<keyword evidence="1" id="KW-0479">Metal-binding</keyword>
<dbReference type="InterPro" id="IPR053135">
    <property type="entry name" value="AKR2_Oxidoreductase"/>
</dbReference>
<keyword evidence="6" id="KW-1185">Reference proteome</keyword>
<evidence type="ECO:0000313" key="6">
    <source>
        <dbReference type="Proteomes" id="UP000198943"/>
    </source>
</evidence>
<dbReference type="GO" id="GO:0046872">
    <property type="term" value="F:metal ion binding"/>
    <property type="evidence" value="ECO:0007669"/>
    <property type="project" value="UniProtKB-KW"/>
</dbReference>
<dbReference type="Pfam" id="PF13534">
    <property type="entry name" value="Fer4_17"/>
    <property type="match status" value="1"/>
</dbReference>
<keyword evidence="3" id="KW-0411">Iron-sulfur</keyword>
<proteinExistence type="predicted"/>
<dbReference type="PANTHER" id="PTHR43312:SF1">
    <property type="entry name" value="NADP-DEPENDENT OXIDOREDUCTASE DOMAIN-CONTAINING PROTEIN"/>
    <property type="match status" value="1"/>
</dbReference>
<dbReference type="InterPro" id="IPR020471">
    <property type="entry name" value="AKR"/>
</dbReference>
<dbReference type="OrthoDB" id="9773828at2"/>
<dbReference type="InterPro" id="IPR017900">
    <property type="entry name" value="4Fe4S_Fe_S_CS"/>
</dbReference>
<dbReference type="PROSITE" id="PS00198">
    <property type="entry name" value="4FE4S_FER_1"/>
    <property type="match status" value="1"/>
</dbReference>
<dbReference type="PANTHER" id="PTHR43312">
    <property type="entry name" value="D-THREO-ALDOSE 1-DEHYDROGENASE"/>
    <property type="match status" value="1"/>
</dbReference>
<reference evidence="6" key="1">
    <citation type="submission" date="2016-10" db="EMBL/GenBank/DDBJ databases">
        <authorList>
            <person name="Varghese N."/>
            <person name="Submissions S."/>
        </authorList>
    </citation>
    <scope>NUCLEOTIDE SEQUENCE [LARGE SCALE GENOMIC DNA]</scope>
    <source>
        <strain evidence="6">DSM 11005</strain>
    </source>
</reference>
<dbReference type="CDD" id="cd19100">
    <property type="entry name" value="AKR_unchar"/>
    <property type="match status" value="1"/>
</dbReference>
<evidence type="ECO:0000259" key="4">
    <source>
        <dbReference type="PROSITE" id="PS51379"/>
    </source>
</evidence>
<dbReference type="PRINTS" id="PR00069">
    <property type="entry name" value="ALDKETRDTASE"/>
</dbReference>
<dbReference type="EMBL" id="FMYW01000011">
    <property type="protein sequence ID" value="SDC59631.1"/>
    <property type="molecule type" value="Genomic_DNA"/>
</dbReference>
<dbReference type="RefSeq" id="WP_093730722.1">
    <property type="nucleotide sequence ID" value="NZ_FMYW01000011.1"/>
</dbReference>
<accession>A0A1G6MW19</accession>
<dbReference type="GO" id="GO:0016491">
    <property type="term" value="F:oxidoreductase activity"/>
    <property type="evidence" value="ECO:0007669"/>
    <property type="project" value="InterPro"/>
</dbReference>
<evidence type="ECO:0000256" key="1">
    <source>
        <dbReference type="ARBA" id="ARBA00022723"/>
    </source>
</evidence>
<evidence type="ECO:0000313" key="5">
    <source>
        <dbReference type="EMBL" id="SDC59631.1"/>
    </source>
</evidence>
<sequence>MEIKKVQLGKTGLMVTKTAMGCLPIQRISHEAAKTLLRKAYDNGINYFDTANMYTDSEEKIGEALHDVRHNIVISTKSGGTDYKTVTEHIELSLKRLQTDYIDIFQFHNPAVMPSPEDEKGAYAAALDAKKKGYIRHIGISNHRLKVAHQAIESGLYETLQFPFCYLATEKDIELVKECKTHNMGFIAMKGLSGGMLTNAAACYAFMQEYDNVVPIWGIQHDWEMDQWLKLTKVDQQMTDELKAVIEKDRKELSGNFCRSCGYCLPCTVDIDIPQAARMAMLLRRSPYKRFMSDEWHAKMQKIEECVHCDLCKSRCPYGLDTPSLLQYMLKDYNEFYAEHHND</sequence>
<dbReference type="InterPro" id="IPR023210">
    <property type="entry name" value="NADP_OxRdtase_dom"/>
</dbReference>
<dbReference type="InterPro" id="IPR017896">
    <property type="entry name" value="4Fe4S_Fe-S-bd"/>
</dbReference>
<feature type="domain" description="4Fe-4S ferredoxin-type" evidence="4">
    <location>
        <begin position="296"/>
        <end position="328"/>
    </location>
</feature>
<dbReference type="Proteomes" id="UP000198943">
    <property type="component" value="Unassembled WGS sequence"/>
</dbReference>